<evidence type="ECO:0000256" key="3">
    <source>
        <dbReference type="ARBA" id="ARBA00022692"/>
    </source>
</evidence>
<dbReference type="AlphaFoldDB" id="A0A8J7YJH7"/>
<reference evidence="9" key="1">
    <citation type="submission" date="2021-06" db="EMBL/GenBank/DDBJ databases">
        <title>Halomicroarcula sp. F24A a new haloarchaeum isolated from saline soil.</title>
        <authorList>
            <person name="Duran-Viseras A."/>
            <person name="Sanchez-Porro C."/>
            <person name="Ventosa A."/>
        </authorList>
    </citation>
    <scope>NUCLEOTIDE SEQUENCE</scope>
    <source>
        <strain evidence="9">F24A</strain>
    </source>
</reference>
<keyword evidence="10" id="KW-1185">Reference proteome</keyword>
<name>A0A8J7YJH7_9EURY</name>
<proteinExistence type="predicted"/>
<dbReference type="InterPro" id="IPR011701">
    <property type="entry name" value="MFS"/>
</dbReference>
<evidence type="ECO:0000256" key="5">
    <source>
        <dbReference type="ARBA" id="ARBA00023136"/>
    </source>
</evidence>
<dbReference type="PANTHER" id="PTHR43124">
    <property type="entry name" value="PURINE EFFLUX PUMP PBUE"/>
    <property type="match status" value="1"/>
</dbReference>
<evidence type="ECO:0000256" key="6">
    <source>
        <dbReference type="SAM" id="MobiDB-lite"/>
    </source>
</evidence>
<dbReference type="SUPFAM" id="SSF103473">
    <property type="entry name" value="MFS general substrate transporter"/>
    <property type="match status" value="1"/>
</dbReference>
<feature type="transmembrane region" description="Helical" evidence="7">
    <location>
        <begin position="72"/>
        <end position="92"/>
    </location>
</feature>
<feature type="region of interest" description="Disordered" evidence="6">
    <location>
        <begin position="190"/>
        <end position="226"/>
    </location>
</feature>
<keyword evidence="3 7" id="KW-0812">Transmembrane</keyword>
<feature type="transmembrane region" description="Helical" evidence="7">
    <location>
        <begin position="346"/>
        <end position="364"/>
    </location>
</feature>
<feature type="transmembrane region" description="Helical" evidence="7">
    <location>
        <begin position="131"/>
        <end position="152"/>
    </location>
</feature>
<dbReference type="InterPro" id="IPR050189">
    <property type="entry name" value="MFS_Efflux_Transporters"/>
</dbReference>
<keyword evidence="5 7" id="KW-0472">Membrane</keyword>
<feature type="transmembrane region" description="Helical" evidence="7">
    <location>
        <begin position="7"/>
        <end position="33"/>
    </location>
</feature>
<organism evidence="9 10">
    <name type="scientific">Haloarcula salinisoli</name>
    <dbReference type="NCBI Taxonomy" id="2487746"/>
    <lineage>
        <taxon>Archaea</taxon>
        <taxon>Methanobacteriati</taxon>
        <taxon>Methanobacteriota</taxon>
        <taxon>Stenosarchaea group</taxon>
        <taxon>Halobacteria</taxon>
        <taxon>Halobacteriales</taxon>
        <taxon>Haloarculaceae</taxon>
        <taxon>Haloarcula</taxon>
    </lineage>
</organism>
<feature type="transmembrane region" description="Helical" evidence="7">
    <location>
        <begin position="39"/>
        <end position="60"/>
    </location>
</feature>
<feature type="transmembrane region" description="Helical" evidence="7">
    <location>
        <begin position="98"/>
        <end position="119"/>
    </location>
</feature>
<feature type="transmembrane region" description="Helical" evidence="7">
    <location>
        <begin position="414"/>
        <end position="434"/>
    </location>
</feature>
<comment type="caution">
    <text evidence="9">The sequence shown here is derived from an EMBL/GenBank/DDBJ whole genome shotgun (WGS) entry which is preliminary data.</text>
</comment>
<dbReference type="EMBL" id="RKLQ01000002">
    <property type="protein sequence ID" value="MBX0304254.1"/>
    <property type="molecule type" value="Genomic_DNA"/>
</dbReference>
<evidence type="ECO:0000256" key="7">
    <source>
        <dbReference type="SAM" id="Phobius"/>
    </source>
</evidence>
<dbReference type="GO" id="GO:0022857">
    <property type="term" value="F:transmembrane transporter activity"/>
    <property type="evidence" value="ECO:0007669"/>
    <property type="project" value="InterPro"/>
</dbReference>
<dbReference type="InterPro" id="IPR020846">
    <property type="entry name" value="MFS_dom"/>
</dbReference>
<sequence length="440" mass="44741">MDDNDRAIVSFTGLAHALVHTYELSIPIFVVVWLTEFPVTTATLGTVVAVGYALFGAGALPGGVLTDRYGSNTLVTLCLVGMGASFLLLSVAPTVPVIAVALGLWGLSASVYHPAGLALISKGVEERGTGFAYHGMAGNAGIALGPLVTALLLLVADWRLVAALLVLPAVGAVAYARTAEFDEMAAVDTAGEASPDGGEASDESRPSSDQRSDGGESNAAADGPPNSLRDFLADSRALFTVGFTLAMLVVMANGLFYRGVLTFLPDVLGGFLPPVGDVLGLFADSPLAAEFDLASYLYVGLLTVGIGGQYAGGKLTDRIPTPIGMVAVFAALAVVAVLFVPAAGAGIAPLLAVSAGLGFLLFALQPLYQATIAEYSPPGDRGLSYGYTYLCSFGIGAAGAAISGYLLSTVGVDGTFLGLALFPVFGLGVALALWRLDGGH</sequence>
<feature type="transmembrane region" description="Helical" evidence="7">
    <location>
        <begin position="237"/>
        <end position="257"/>
    </location>
</feature>
<feature type="domain" description="Major facilitator superfamily (MFS) profile" evidence="8">
    <location>
        <begin position="1"/>
        <end position="438"/>
    </location>
</feature>
<evidence type="ECO:0000256" key="2">
    <source>
        <dbReference type="ARBA" id="ARBA00022475"/>
    </source>
</evidence>
<comment type="subcellular location">
    <subcellularLocation>
        <location evidence="1">Cell membrane</location>
        <topology evidence="1">Multi-pass membrane protein</topology>
    </subcellularLocation>
</comment>
<feature type="transmembrane region" description="Helical" evidence="7">
    <location>
        <begin position="158"/>
        <end position="176"/>
    </location>
</feature>
<protein>
    <submittedName>
        <fullName evidence="9">MFS transporter</fullName>
    </submittedName>
</protein>
<dbReference type="PROSITE" id="PS50850">
    <property type="entry name" value="MFS"/>
    <property type="match status" value="1"/>
</dbReference>
<gene>
    <name evidence="9" type="ORF">EGD98_11300</name>
</gene>
<evidence type="ECO:0000259" key="8">
    <source>
        <dbReference type="PROSITE" id="PS50850"/>
    </source>
</evidence>
<keyword evidence="2" id="KW-1003">Cell membrane</keyword>
<dbReference type="Gene3D" id="1.20.1250.20">
    <property type="entry name" value="MFS general substrate transporter like domains"/>
    <property type="match status" value="1"/>
</dbReference>
<evidence type="ECO:0000256" key="1">
    <source>
        <dbReference type="ARBA" id="ARBA00004651"/>
    </source>
</evidence>
<evidence type="ECO:0000313" key="10">
    <source>
        <dbReference type="Proteomes" id="UP000783863"/>
    </source>
</evidence>
<feature type="compositionally biased region" description="Basic and acidic residues" evidence="6">
    <location>
        <begin position="202"/>
        <end position="214"/>
    </location>
</feature>
<keyword evidence="4 7" id="KW-1133">Transmembrane helix</keyword>
<feature type="transmembrane region" description="Helical" evidence="7">
    <location>
        <begin position="323"/>
        <end position="340"/>
    </location>
</feature>
<accession>A0A8J7YJH7</accession>
<dbReference type="PANTHER" id="PTHR43124:SF3">
    <property type="entry name" value="CHLORAMPHENICOL EFFLUX PUMP RV0191"/>
    <property type="match status" value="1"/>
</dbReference>
<dbReference type="RefSeq" id="WP_220588477.1">
    <property type="nucleotide sequence ID" value="NZ_RKLQ01000002.1"/>
</dbReference>
<dbReference type="GO" id="GO:0005886">
    <property type="term" value="C:plasma membrane"/>
    <property type="evidence" value="ECO:0007669"/>
    <property type="project" value="UniProtKB-SubCell"/>
</dbReference>
<dbReference type="Proteomes" id="UP000783863">
    <property type="component" value="Unassembled WGS sequence"/>
</dbReference>
<evidence type="ECO:0000313" key="9">
    <source>
        <dbReference type="EMBL" id="MBX0304254.1"/>
    </source>
</evidence>
<feature type="transmembrane region" description="Helical" evidence="7">
    <location>
        <begin position="385"/>
        <end position="408"/>
    </location>
</feature>
<dbReference type="Pfam" id="PF07690">
    <property type="entry name" value="MFS_1"/>
    <property type="match status" value="1"/>
</dbReference>
<dbReference type="InterPro" id="IPR036259">
    <property type="entry name" value="MFS_trans_sf"/>
</dbReference>
<evidence type="ECO:0000256" key="4">
    <source>
        <dbReference type="ARBA" id="ARBA00022989"/>
    </source>
</evidence>